<accession>A0A7Y9IBJ6</accession>
<dbReference type="PANTHER" id="PTHR43615:SF1">
    <property type="entry name" value="PPDK_N DOMAIN-CONTAINING PROTEIN"/>
    <property type="match status" value="1"/>
</dbReference>
<dbReference type="InterPro" id="IPR013815">
    <property type="entry name" value="ATP_grasp_subdomain_1"/>
</dbReference>
<keyword evidence="5" id="KW-1185">Reference proteome</keyword>
<dbReference type="Pfam" id="PF00391">
    <property type="entry name" value="PEP-utilizers"/>
    <property type="match status" value="1"/>
</dbReference>
<dbReference type="GO" id="GO:0008986">
    <property type="term" value="F:pyruvate, water dikinase activity"/>
    <property type="evidence" value="ECO:0007669"/>
    <property type="project" value="UniProtKB-EC"/>
</dbReference>
<keyword evidence="1" id="KW-1133">Transmembrane helix</keyword>
<keyword evidence="4" id="KW-0808">Transferase</keyword>
<dbReference type="AlphaFoldDB" id="A0A7Y9IBJ6"/>
<evidence type="ECO:0000259" key="3">
    <source>
        <dbReference type="Pfam" id="PF01326"/>
    </source>
</evidence>
<dbReference type="InterPro" id="IPR051549">
    <property type="entry name" value="PEP_Utilizing_Enz"/>
</dbReference>
<organism evidence="4 5">
    <name type="scientific">Microlunatus parietis</name>
    <dbReference type="NCBI Taxonomy" id="682979"/>
    <lineage>
        <taxon>Bacteria</taxon>
        <taxon>Bacillati</taxon>
        <taxon>Actinomycetota</taxon>
        <taxon>Actinomycetes</taxon>
        <taxon>Propionibacteriales</taxon>
        <taxon>Propionibacteriaceae</taxon>
        <taxon>Microlunatus</taxon>
    </lineage>
</organism>
<dbReference type="Pfam" id="PF01326">
    <property type="entry name" value="PPDK_N"/>
    <property type="match status" value="1"/>
</dbReference>
<proteinExistence type="predicted"/>
<dbReference type="SUPFAM" id="SSF56059">
    <property type="entry name" value="Glutathione synthetase ATP-binding domain-like"/>
    <property type="match status" value="1"/>
</dbReference>
<dbReference type="InterPro" id="IPR036637">
    <property type="entry name" value="Phosphohistidine_dom_sf"/>
</dbReference>
<sequence length="890" mass="96162">MNLVRQFADIGRSDLETAGGKGANLGELTGADFLVPPGFVVITDAYRAFVRDSGIGPAIMAAAATDTDDPSRLQAAAETIAGLFAGPVPEAMAAEILAAYHRLGEDARVAVRSSATAEDLADASFAGQQDTYLNIRGDAELLDAVRRCWASLWTARAIAYRARQGIAPDQVSLAVVVQLMIESEASGVMFTANPTNGRRDQAVIAAAWGLGEAIVSGAVNTDDLVVDGTGRVIERHTADKAVQTRYVGHGTAERPVPEHRRRLAVLDDGAAAELAALGRRVSDHYGTPQDIEWARRDGEFFIVQARPITALPEETGEVPTSWEVPRANSWYFRASIVEQLPDPLTPLFGDLINGAVSRSLTGIFAELLGKEALPPGAMTFPMINGYAYYAYEISAFGRVLTALPSAMKAITGRAGFVERWRDDAHPAYQRIVADWTARDLARLSSADLYDGVAELLEAGATYYTVVQTIIPPAASSETALTSFYDRAVRRAGDPPASTLLLGYDSLPILAEKSLYDLAAWAAERPELKEWLLNDQATHEPADADQFRSRFHDHLARFGHTTYNLDFAQPVPADDPDPVLDTLRFFLTGQGTDPHRRQAEAAARRDRLVRELSDRLDPVRRSVFRRLVAQAQRFAPIREDALADVGLAWPRLRQLLGELGRRLVRDGVIDEADQVFWLRDAELKDWLSGVVLGSRTDEIAKRKAVWRGQRLATPPQMLPDNGWARLFARWMPAVSGNETGPVLRGIGASAGSVTATARVLGGPADFGQLEPGDVLVASITTPAWTSLFAKASAVVTDIGGPLSHSSIVAREYGIPAVLGTGSATRRIRSGEQITVDGDAGQVTLIEQADSATPAAAERRRSLVPVIAGVAAAVGVGALLFRRLRRRKADRR</sequence>
<evidence type="ECO:0000259" key="2">
    <source>
        <dbReference type="Pfam" id="PF00391"/>
    </source>
</evidence>
<keyword evidence="1" id="KW-0472">Membrane</keyword>
<feature type="domain" description="Pyruvate phosphate dikinase AMP/ATP-binding" evidence="3">
    <location>
        <begin position="16"/>
        <end position="317"/>
    </location>
</feature>
<protein>
    <submittedName>
        <fullName evidence="4">Pyruvate,water dikinase</fullName>
        <ecNumber evidence="4">2.7.9.2</ecNumber>
    </submittedName>
</protein>
<dbReference type="Proteomes" id="UP000569914">
    <property type="component" value="Unassembled WGS sequence"/>
</dbReference>
<dbReference type="GO" id="GO:0005524">
    <property type="term" value="F:ATP binding"/>
    <property type="evidence" value="ECO:0007669"/>
    <property type="project" value="InterPro"/>
</dbReference>
<dbReference type="RefSeq" id="WP_179755340.1">
    <property type="nucleotide sequence ID" value="NZ_JACCBU010000001.1"/>
</dbReference>
<dbReference type="EC" id="2.7.9.2" evidence="4"/>
<feature type="domain" description="PEP-utilising enzyme mobile" evidence="2">
    <location>
        <begin position="769"/>
        <end position="839"/>
    </location>
</feature>
<dbReference type="SUPFAM" id="SSF52009">
    <property type="entry name" value="Phosphohistidine domain"/>
    <property type="match status" value="1"/>
</dbReference>
<dbReference type="InterPro" id="IPR008279">
    <property type="entry name" value="PEP-util_enz_mobile_dom"/>
</dbReference>
<gene>
    <name evidence="4" type="ORF">BKA15_005001</name>
</gene>
<reference evidence="4 5" key="1">
    <citation type="submission" date="2020-07" db="EMBL/GenBank/DDBJ databases">
        <title>Sequencing the genomes of 1000 actinobacteria strains.</title>
        <authorList>
            <person name="Klenk H.-P."/>
        </authorList>
    </citation>
    <scope>NUCLEOTIDE SEQUENCE [LARGE SCALE GENOMIC DNA]</scope>
    <source>
        <strain evidence="4 5">DSM 22083</strain>
    </source>
</reference>
<dbReference type="Gene3D" id="3.30.1490.20">
    <property type="entry name" value="ATP-grasp fold, A domain"/>
    <property type="match status" value="1"/>
</dbReference>
<name>A0A7Y9IBJ6_9ACTN</name>
<dbReference type="EMBL" id="JACCBU010000001">
    <property type="protein sequence ID" value="NYE73672.1"/>
    <property type="molecule type" value="Genomic_DNA"/>
</dbReference>
<dbReference type="Gene3D" id="3.30.470.20">
    <property type="entry name" value="ATP-grasp fold, B domain"/>
    <property type="match status" value="1"/>
</dbReference>
<evidence type="ECO:0000256" key="1">
    <source>
        <dbReference type="SAM" id="Phobius"/>
    </source>
</evidence>
<evidence type="ECO:0000313" key="5">
    <source>
        <dbReference type="Proteomes" id="UP000569914"/>
    </source>
</evidence>
<keyword evidence="1" id="KW-0812">Transmembrane</keyword>
<keyword evidence="4" id="KW-0418">Kinase</keyword>
<evidence type="ECO:0000313" key="4">
    <source>
        <dbReference type="EMBL" id="NYE73672.1"/>
    </source>
</evidence>
<keyword evidence="4" id="KW-0670">Pyruvate</keyword>
<feature type="transmembrane region" description="Helical" evidence="1">
    <location>
        <begin position="861"/>
        <end position="879"/>
    </location>
</feature>
<dbReference type="PANTHER" id="PTHR43615">
    <property type="entry name" value="PHOSPHOENOLPYRUVATE SYNTHASE-RELATED"/>
    <property type="match status" value="1"/>
</dbReference>
<dbReference type="Gene3D" id="3.50.30.10">
    <property type="entry name" value="Phosphohistidine domain"/>
    <property type="match status" value="1"/>
</dbReference>
<comment type="caution">
    <text evidence="4">The sequence shown here is derived from an EMBL/GenBank/DDBJ whole genome shotgun (WGS) entry which is preliminary data.</text>
</comment>
<dbReference type="InterPro" id="IPR002192">
    <property type="entry name" value="PPDK_AMP/ATP-bd"/>
</dbReference>